<feature type="transmembrane region" description="Helical" evidence="1">
    <location>
        <begin position="20"/>
        <end position="39"/>
    </location>
</feature>
<keyword evidence="2" id="KW-0614">Plasmid</keyword>
<proteinExistence type="predicted"/>
<sequence length="126" mass="14302">MNIFRRIFGGVQPSYLVRSYLIGLLFFALTVGMAMSSEIKNGTPVGLIVFATLSTLLFPFAKLVWDELRDLAFGNNVIFMNAFSLFMLKWVVNGLLWALAIFIAPVGILYLWFRTRQPKEAMEDQA</sequence>
<keyword evidence="1" id="KW-0472">Membrane</keyword>
<feature type="transmembrane region" description="Helical" evidence="1">
    <location>
        <begin position="94"/>
        <end position="113"/>
    </location>
</feature>
<feature type="transmembrane region" description="Helical" evidence="1">
    <location>
        <begin position="45"/>
        <end position="64"/>
    </location>
</feature>
<evidence type="ECO:0000313" key="2">
    <source>
        <dbReference type="EMBL" id="AJW29986.1"/>
    </source>
</evidence>
<dbReference type="EMBL" id="KM659092">
    <property type="protein sequence ID" value="AJW29986.1"/>
    <property type="molecule type" value="Genomic_DNA"/>
</dbReference>
<gene>
    <name evidence="2" type="ORF">pLM19O2_p41</name>
</gene>
<reference evidence="2" key="1">
    <citation type="submission" date="2014-09" db="EMBL/GenBank/DDBJ databases">
        <title>The mobilome of the heavy metals and metalloids hypertolerant bacteria from the Lubin copper mine (Poland).</title>
        <authorList>
            <person name="Dziewit L."/>
            <person name="Bartosik D."/>
        </authorList>
    </citation>
    <scope>NUCLEOTIDE SEQUENCE</scope>
    <source>
        <plasmid evidence="2">pLM19O2</plasmid>
    </source>
</reference>
<dbReference type="AlphaFoldDB" id="A0A0D5A1C9"/>
<name>A0A0D5A1C9_9HYPH</name>
<dbReference type="RefSeq" id="WP_181377321.1">
    <property type="nucleotide sequence ID" value="NZ_KM659092.1"/>
</dbReference>
<protein>
    <submittedName>
        <fullName evidence="2">Membrane protein</fullName>
    </submittedName>
</protein>
<organism evidence="2">
    <name type="scientific">Ochrobactrum sp. LM19</name>
    <dbReference type="NCBI Taxonomy" id="1449781"/>
    <lineage>
        <taxon>Bacteria</taxon>
        <taxon>Pseudomonadati</taxon>
        <taxon>Pseudomonadota</taxon>
        <taxon>Alphaproteobacteria</taxon>
        <taxon>Hyphomicrobiales</taxon>
        <taxon>Brucellaceae</taxon>
        <taxon>Brucella/Ochrobactrum group</taxon>
        <taxon>Ochrobactrum</taxon>
    </lineage>
</organism>
<accession>A0A0D5A1C9</accession>
<evidence type="ECO:0000256" key="1">
    <source>
        <dbReference type="SAM" id="Phobius"/>
    </source>
</evidence>
<keyword evidence="1" id="KW-0812">Transmembrane</keyword>
<keyword evidence="1" id="KW-1133">Transmembrane helix</keyword>
<geneLocation type="plasmid" evidence="2">
    <name>pLM19O2</name>
</geneLocation>